<protein>
    <recommendedName>
        <fullName evidence="6">RING-type domain-containing protein</fullName>
    </recommendedName>
</protein>
<evidence type="ECO:0000313" key="8">
    <source>
        <dbReference type="Proteomes" id="UP000317650"/>
    </source>
</evidence>
<evidence type="ECO:0000256" key="3">
    <source>
        <dbReference type="ARBA" id="ARBA00022833"/>
    </source>
</evidence>
<keyword evidence="5" id="KW-0472">Membrane</keyword>
<dbReference type="Proteomes" id="UP000317650">
    <property type="component" value="Chromosome 5"/>
</dbReference>
<keyword evidence="8" id="KW-1185">Reference proteome</keyword>
<dbReference type="PROSITE" id="PS50089">
    <property type="entry name" value="ZF_RING_2"/>
    <property type="match status" value="1"/>
</dbReference>
<evidence type="ECO:0000313" key="7">
    <source>
        <dbReference type="EMBL" id="THU66549.1"/>
    </source>
</evidence>
<proteinExistence type="predicted"/>
<dbReference type="GO" id="GO:0061630">
    <property type="term" value="F:ubiquitin protein ligase activity"/>
    <property type="evidence" value="ECO:0007669"/>
    <property type="project" value="TreeGrafter"/>
</dbReference>
<dbReference type="Pfam" id="PF13639">
    <property type="entry name" value="zf-RING_2"/>
    <property type="match status" value="1"/>
</dbReference>
<dbReference type="InterPro" id="IPR001841">
    <property type="entry name" value="Znf_RING"/>
</dbReference>
<dbReference type="SUPFAM" id="SSF57850">
    <property type="entry name" value="RING/U-box"/>
    <property type="match status" value="1"/>
</dbReference>
<dbReference type="PANTHER" id="PTHR45969">
    <property type="entry name" value="RING ZINC FINGER PROTEIN-RELATED"/>
    <property type="match status" value="1"/>
</dbReference>
<evidence type="ECO:0000259" key="6">
    <source>
        <dbReference type="PROSITE" id="PS50089"/>
    </source>
</evidence>
<evidence type="ECO:0000256" key="5">
    <source>
        <dbReference type="SAM" id="Phobius"/>
    </source>
</evidence>
<dbReference type="SMART" id="SM00184">
    <property type="entry name" value="RING"/>
    <property type="match status" value="1"/>
</dbReference>
<feature type="transmembrane region" description="Helical" evidence="5">
    <location>
        <begin position="16"/>
        <end position="41"/>
    </location>
</feature>
<keyword evidence="5" id="KW-0812">Transmembrane</keyword>
<gene>
    <name evidence="7" type="ORF">C4D60_Mb05t15310</name>
</gene>
<reference evidence="7 8" key="1">
    <citation type="journal article" date="2019" name="Nat. Plants">
        <title>Genome sequencing of Musa balbisiana reveals subgenome evolution and function divergence in polyploid bananas.</title>
        <authorList>
            <person name="Yao X."/>
        </authorList>
    </citation>
    <scope>NUCLEOTIDE SEQUENCE [LARGE SCALE GENOMIC DNA]</scope>
    <source>
        <strain evidence="8">cv. DH-PKW</strain>
        <tissue evidence="7">Leaves</tissue>
    </source>
</reference>
<evidence type="ECO:0000256" key="4">
    <source>
        <dbReference type="PROSITE-ProRule" id="PRU00175"/>
    </source>
</evidence>
<dbReference type="PANTHER" id="PTHR45969:SF81">
    <property type="entry name" value="OS08G0157400 PROTEIN"/>
    <property type="match status" value="1"/>
</dbReference>
<dbReference type="AlphaFoldDB" id="A0A4S8JWB9"/>
<keyword evidence="3" id="KW-0862">Zinc</keyword>
<keyword evidence="1" id="KW-0479">Metal-binding</keyword>
<keyword evidence="5" id="KW-1133">Transmembrane helix</keyword>
<comment type="caution">
    <text evidence="7">The sequence shown here is derived from an EMBL/GenBank/DDBJ whole genome shotgun (WGS) entry which is preliminary data.</text>
</comment>
<dbReference type="EMBL" id="PYDT01000003">
    <property type="protein sequence ID" value="THU66549.1"/>
    <property type="molecule type" value="Genomic_DNA"/>
</dbReference>
<keyword evidence="2 4" id="KW-0863">Zinc-finger</keyword>
<sequence>MGFPSDSYYMVVPKPVVFFFLFLAYVEFAVSLVLYCLGFYVPSEPLTPPWEENVFYFPGAATDITSSAKSPSAVAPSSIKQQLRVVEFSSLPRRCRSDDPTCVICLGDLEARHMVRELGNCGHGFHQDCIDKWVDAGHVTCPLCRVRLLPAAKQEGRRRRFLWFHRFLKIGALPFVVTNKGASHTVSYRGFPKYHLSNYFS</sequence>
<organism evidence="7 8">
    <name type="scientific">Musa balbisiana</name>
    <name type="common">Banana</name>
    <dbReference type="NCBI Taxonomy" id="52838"/>
    <lineage>
        <taxon>Eukaryota</taxon>
        <taxon>Viridiplantae</taxon>
        <taxon>Streptophyta</taxon>
        <taxon>Embryophyta</taxon>
        <taxon>Tracheophyta</taxon>
        <taxon>Spermatophyta</taxon>
        <taxon>Magnoliopsida</taxon>
        <taxon>Liliopsida</taxon>
        <taxon>Zingiberales</taxon>
        <taxon>Musaceae</taxon>
        <taxon>Musa</taxon>
    </lineage>
</organism>
<evidence type="ECO:0000256" key="1">
    <source>
        <dbReference type="ARBA" id="ARBA00022723"/>
    </source>
</evidence>
<dbReference type="Gene3D" id="3.30.40.10">
    <property type="entry name" value="Zinc/RING finger domain, C3HC4 (zinc finger)"/>
    <property type="match status" value="1"/>
</dbReference>
<name>A0A4S8JWB9_MUSBA</name>
<feature type="domain" description="RING-type" evidence="6">
    <location>
        <begin position="102"/>
        <end position="145"/>
    </location>
</feature>
<accession>A0A4S8JWB9</accession>
<dbReference type="GO" id="GO:0016567">
    <property type="term" value="P:protein ubiquitination"/>
    <property type="evidence" value="ECO:0007669"/>
    <property type="project" value="TreeGrafter"/>
</dbReference>
<evidence type="ECO:0000256" key="2">
    <source>
        <dbReference type="ARBA" id="ARBA00022771"/>
    </source>
</evidence>
<dbReference type="InterPro" id="IPR013083">
    <property type="entry name" value="Znf_RING/FYVE/PHD"/>
</dbReference>
<dbReference type="STRING" id="52838.A0A4S8JWB9"/>
<dbReference type="GO" id="GO:0008270">
    <property type="term" value="F:zinc ion binding"/>
    <property type="evidence" value="ECO:0007669"/>
    <property type="project" value="UniProtKB-KW"/>
</dbReference>